<keyword evidence="3" id="KW-1185">Reference proteome</keyword>
<reference evidence="3" key="1">
    <citation type="submission" date="2019-06" db="EMBL/GenBank/DDBJ databases">
        <title>Alistipes onderdonkii subsp. vulgaris subsp. nov., Alistipes dispar sp. nov. and Alistipes communis sp. nov., isolated from human faeces, and creation of Alistipes onderdonkii subsp. onderdonkii subsp. nov.</title>
        <authorList>
            <person name="Sakamoto M."/>
            <person name="Ikeyama N."/>
            <person name="Ogata Y."/>
            <person name="Suda W."/>
            <person name="Iino T."/>
            <person name="Hattori M."/>
            <person name="Ohkuma M."/>
        </authorList>
    </citation>
    <scope>NUCLEOTIDE SEQUENCE [LARGE SCALE GENOMIC DNA]</scope>
    <source>
        <strain evidence="3">5CBH24</strain>
    </source>
</reference>
<dbReference type="EMBL" id="AP019735">
    <property type="protein sequence ID" value="BBL03875.1"/>
    <property type="molecule type" value="Genomic_DNA"/>
</dbReference>
<keyword evidence="1" id="KW-0812">Transmembrane</keyword>
<dbReference type="GeneID" id="78341909"/>
<dbReference type="AlphaFoldDB" id="A0A4Y1WT79"/>
<organism evidence="2 3">
    <name type="scientific">Alistipes communis</name>
    <dbReference type="NCBI Taxonomy" id="2585118"/>
    <lineage>
        <taxon>Bacteria</taxon>
        <taxon>Pseudomonadati</taxon>
        <taxon>Bacteroidota</taxon>
        <taxon>Bacteroidia</taxon>
        <taxon>Bacteroidales</taxon>
        <taxon>Rikenellaceae</taxon>
        <taxon>Alistipes</taxon>
    </lineage>
</organism>
<evidence type="ECO:0000313" key="2">
    <source>
        <dbReference type="EMBL" id="BBL03875.1"/>
    </source>
</evidence>
<dbReference type="KEGG" id="acou:A5CBH24_11880"/>
<keyword evidence="1" id="KW-1133">Transmembrane helix</keyword>
<accession>A0A4Y1WT79</accession>
<proteinExistence type="predicted"/>
<sequence>MREKPDNLYEAIAARGEGAAGAHPETSSSFVRDNPHEKTVCKRFATVFVSFDALRHLRIFEPKPRFNFATLVLSLLLAAGALSNLRKSLRDKRTETKKPLSSYLEAVFPFVPAPATLSQFRAETEI</sequence>
<dbReference type="RefSeq" id="WP_141412503.1">
    <property type="nucleotide sequence ID" value="NZ_AP019735.1"/>
</dbReference>
<evidence type="ECO:0000313" key="3">
    <source>
        <dbReference type="Proteomes" id="UP000318946"/>
    </source>
</evidence>
<dbReference type="Proteomes" id="UP000318946">
    <property type="component" value="Chromosome"/>
</dbReference>
<keyword evidence="1" id="KW-0472">Membrane</keyword>
<gene>
    <name evidence="2" type="ORF">A5CBH24_11880</name>
</gene>
<protein>
    <submittedName>
        <fullName evidence="2">Uncharacterized protein</fullName>
    </submittedName>
</protein>
<feature type="transmembrane region" description="Helical" evidence="1">
    <location>
        <begin position="66"/>
        <end position="85"/>
    </location>
</feature>
<evidence type="ECO:0000256" key="1">
    <source>
        <dbReference type="SAM" id="Phobius"/>
    </source>
</evidence>
<name>A0A4Y1WT79_9BACT</name>